<reference evidence="5 6" key="1">
    <citation type="submission" date="2020-08" db="EMBL/GenBank/DDBJ databases">
        <title>Genomic Encyclopedia of Type Strains, Phase III (KMG-III): the genomes of soil and plant-associated and newly described type strains.</title>
        <authorList>
            <person name="Whitman W."/>
        </authorList>
    </citation>
    <scope>NUCLEOTIDE SEQUENCE [LARGE SCALE GENOMIC DNA]</scope>
    <source>
        <strain evidence="5 6">CECT 8840</strain>
    </source>
</reference>
<comment type="function">
    <text evidence="4">Involved in the maturation of [NiFe] hydrogenases. Required for nickel insertion into the metal center of the hydrogenase.</text>
</comment>
<keyword evidence="1 4" id="KW-0533">Nickel</keyword>
<organism evidence="5 6">
    <name type="scientific">Streptosporangium saharense</name>
    <dbReference type="NCBI Taxonomy" id="1706840"/>
    <lineage>
        <taxon>Bacteria</taxon>
        <taxon>Bacillati</taxon>
        <taxon>Actinomycetota</taxon>
        <taxon>Actinomycetes</taxon>
        <taxon>Streptosporangiales</taxon>
        <taxon>Streptosporangiaceae</taxon>
        <taxon>Streptosporangium</taxon>
    </lineage>
</organism>
<accession>A0A7W7VRC4</accession>
<name>A0A7W7VRC4_9ACTN</name>
<dbReference type="GO" id="GO:0008270">
    <property type="term" value="F:zinc ion binding"/>
    <property type="evidence" value="ECO:0007669"/>
    <property type="project" value="UniProtKB-UniRule"/>
</dbReference>
<evidence type="ECO:0000256" key="1">
    <source>
        <dbReference type="ARBA" id="ARBA00022596"/>
    </source>
</evidence>
<evidence type="ECO:0000256" key="3">
    <source>
        <dbReference type="ARBA" id="ARBA00022833"/>
    </source>
</evidence>
<dbReference type="GO" id="GO:0051604">
    <property type="term" value="P:protein maturation"/>
    <property type="evidence" value="ECO:0007669"/>
    <property type="project" value="InterPro"/>
</dbReference>
<keyword evidence="6" id="KW-1185">Reference proteome</keyword>
<dbReference type="PANTHER" id="PTHR34535:SF3">
    <property type="entry name" value="HYDROGENASE MATURATION FACTOR HYPA"/>
    <property type="match status" value="1"/>
</dbReference>
<dbReference type="PANTHER" id="PTHR34535">
    <property type="entry name" value="HYDROGENASE MATURATION FACTOR HYPA"/>
    <property type="match status" value="1"/>
</dbReference>
<dbReference type="Proteomes" id="UP000552644">
    <property type="component" value="Unassembled WGS sequence"/>
</dbReference>
<dbReference type="RefSeq" id="WP_184723040.1">
    <property type="nucleotide sequence ID" value="NZ_JACHJP010000011.1"/>
</dbReference>
<evidence type="ECO:0000256" key="2">
    <source>
        <dbReference type="ARBA" id="ARBA00022723"/>
    </source>
</evidence>
<feature type="binding site" evidence="4">
    <location>
        <position position="73"/>
    </location>
    <ligand>
        <name>Zn(2+)</name>
        <dbReference type="ChEBI" id="CHEBI:29105"/>
    </ligand>
</feature>
<feature type="binding site" evidence="4">
    <location>
        <position position="70"/>
    </location>
    <ligand>
        <name>Zn(2+)</name>
        <dbReference type="ChEBI" id="CHEBI:29105"/>
    </ligand>
</feature>
<dbReference type="Gene3D" id="3.30.2320.80">
    <property type="match status" value="1"/>
</dbReference>
<evidence type="ECO:0000313" key="6">
    <source>
        <dbReference type="Proteomes" id="UP000552644"/>
    </source>
</evidence>
<sequence>MHEFGIAEAVLDAVERRAQGRKVARLRVRAGTMLRITGPAFEQAFTMVAPGSVAEGAATDLVVIPARLTCRTCGGDEETYDALAVCGGCASTDVDLSGGDELTLESIEFEEVVSHVSGDSGGDRGDPDGSR</sequence>
<evidence type="ECO:0000313" key="5">
    <source>
        <dbReference type="EMBL" id="MBB4919932.1"/>
    </source>
</evidence>
<dbReference type="HAMAP" id="MF_00213">
    <property type="entry name" value="HypA_HybF"/>
    <property type="match status" value="1"/>
</dbReference>
<protein>
    <recommendedName>
        <fullName evidence="4">Hydrogenase maturation factor HypA</fullName>
    </recommendedName>
</protein>
<feature type="binding site" evidence="4">
    <location>
        <position position="2"/>
    </location>
    <ligand>
        <name>Ni(2+)</name>
        <dbReference type="ChEBI" id="CHEBI:49786"/>
    </ligand>
</feature>
<feature type="binding site" evidence="4">
    <location>
        <position position="89"/>
    </location>
    <ligand>
        <name>Zn(2+)</name>
        <dbReference type="ChEBI" id="CHEBI:29105"/>
    </ligand>
</feature>
<dbReference type="InterPro" id="IPR000688">
    <property type="entry name" value="HypA/HybF"/>
</dbReference>
<keyword evidence="2 4" id="KW-0479">Metal-binding</keyword>
<keyword evidence="3 4" id="KW-0862">Zinc</keyword>
<dbReference type="EMBL" id="JACHJP010000011">
    <property type="protein sequence ID" value="MBB4919932.1"/>
    <property type="molecule type" value="Genomic_DNA"/>
</dbReference>
<dbReference type="AlphaFoldDB" id="A0A7W7VRC4"/>
<comment type="similarity">
    <text evidence="4">Belongs to the HypA/HybF family.</text>
</comment>
<comment type="caution">
    <text evidence="5">The sequence shown here is derived from an EMBL/GenBank/DDBJ whole genome shotgun (WGS) entry which is preliminary data.</text>
</comment>
<evidence type="ECO:0000256" key="4">
    <source>
        <dbReference type="HAMAP-Rule" id="MF_00213"/>
    </source>
</evidence>
<proteinExistence type="inferred from homology"/>
<dbReference type="Pfam" id="PF01155">
    <property type="entry name" value="HypA"/>
    <property type="match status" value="1"/>
</dbReference>
<feature type="binding site" evidence="4">
    <location>
        <position position="86"/>
    </location>
    <ligand>
        <name>Zn(2+)</name>
        <dbReference type="ChEBI" id="CHEBI:29105"/>
    </ligand>
</feature>
<dbReference type="PIRSF" id="PIRSF004761">
    <property type="entry name" value="Hydrgn_mat_HypA"/>
    <property type="match status" value="1"/>
</dbReference>
<dbReference type="GO" id="GO:0016151">
    <property type="term" value="F:nickel cation binding"/>
    <property type="evidence" value="ECO:0007669"/>
    <property type="project" value="UniProtKB-UniRule"/>
</dbReference>
<gene>
    <name evidence="4" type="primary">hypA</name>
    <name evidence="5" type="ORF">FHS44_007076</name>
</gene>